<gene>
    <name evidence="1" type="ORF">C8F04DRAFT_984446</name>
</gene>
<evidence type="ECO:0000313" key="2">
    <source>
        <dbReference type="Proteomes" id="UP001218188"/>
    </source>
</evidence>
<comment type="caution">
    <text evidence="1">The sequence shown here is derived from an EMBL/GenBank/DDBJ whole genome shotgun (WGS) entry which is preliminary data.</text>
</comment>
<dbReference type="Proteomes" id="UP001218188">
    <property type="component" value="Unassembled WGS sequence"/>
</dbReference>
<proteinExistence type="predicted"/>
<feature type="non-terminal residue" evidence="1">
    <location>
        <position position="1"/>
    </location>
</feature>
<keyword evidence="2" id="KW-1185">Reference proteome</keyword>
<name>A0AAD6WPA4_9AGAR</name>
<reference evidence="1" key="1">
    <citation type="submission" date="2023-03" db="EMBL/GenBank/DDBJ databases">
        <title>Massive genome expansion in bonnet fungi (Mycena s.s.) driven by repeated elements and novel gene families across ecological guilds.</title>
        <authorList>
            <consortium name="Lawrence Berkeley National Laboratory"/>
            <person name="Harder C.B."/>
            <person name="Miyauchi S."/>
            <person name="Viragh M."/>
            <person name="Kuo A."/>
            <person name="Thoen E."/>
            <person name="Andreopoulos B."/>
            <person name="Lu D."/>
            <person name="Skrede I."/>
            <person name="Drula E."/>
            <person name="Henrissat B."/>
            <person name="Morin E."/>
            <person name="Kohler A."/>
            <person name="Barry K."/>
            <person name="LaButti K."/>
            <person name="Morin E."/>
            <person name="Salamov A."/>
            <person name="Lipzen A."/>
            <person name="Mereny Z."/>
            <person name="Hegedus B."/>
            <person name="Baldrian P."/>
            <person name="Stursova M."/>
            <person name="Weitz H."/>
            <person name="Taylor A."/>
            <person name="Grigoriev I.V."/>
            <person name="Nagy L.G."/>
            <person name="Martin F."/>
            <person name="Kauserud H."/>
        </authorList>
    </citation>
    <scope>NUCLEOTIDE SEQUENCE</scope>
    <source>
        <strain evidence="1">CBHHK200</strain>
    </source>
</reference>
<dbReference type="EMBL" id="JARJCM010000739">
    <property type="protein sequence ID" value="KAJ7015909.1"/>
    <property type="molecule type" value="Genomic_DNA"/>
</dbReference>
<organism evidence="1 2">
    <name type="scientific">Mycena alexandri</name>
    <dbReference type="NCBI Taxonomy" id="1745969"/>
    <lineage>
        <taxon>Eukaryota</taxon>
        <taxon>Fungi</taxon>
        <taxon>Dikarya</taxon>
        <taxon>Basidiomycota</taxon>
        <taxon>Agaricomycotina</taxon>
        <taxon>Agaricomycetes</taxon>
        <taxon>Agaricomycetidae</taxon>
        <taxon>Agaricales</taxon>
        <taxon>Marasmiineae</taxon>
        <taxon>Mycenaceae</taxon>
        <taxon>Mycena</taxon>
    </lineage>
</organism>
<evidence type="ECO:0000313" key="1">
    <source>
        <dbReference type="EMBL" id="KAJ7015909.1"/>
    </source>
</evidence>
<sequence length="53" mass="6016">GSVVTMKLRGIIYAGQAHFTCRYIERDGTMWFHDGITTGRNCLEEVKLQSLPD</sequence>
<protein>
    <submittedName>
        <fullName evidence="1">Uncharacterized protein</fullName>
    </submittedName>
</protein>
<dbReference type="AlphaFoldDB" id="A0AAD6WPA4"/>
<accession>A0AAD6WPA4</accession>